<dbReference type="GO" id="GO:0008270">
    <property type="term" value="F:zinc ion binding"/>
    <property type="evidence" value="ECO:0007669"/>
    <property type="project" value="UniProtKB-KW"/>
</dbReference>
<evidence type="ECO:0000256" key="6">
    <source>
        <dbReference type="ARBA" id="ARBA00023242"/>
    </source>
</evidence>
<evidence type="ECO:0000259" key="10">
    <source>
        <dbReference type="PROSITE" id="PS50157"/>
    </source>
</evidence>
<dbReference type="GO" id="GO:0009893">
    <property type="term" value="P:positive regulation of metabolic process"/>
    <property type="evidence" value="ECO:0007669"/>
    <property type="project" value="UniProtKB-ARBA"/>
</dbReference>
<dbReference type="PROSITE" id="PS50048">
    <property type="entry name" value="ZN2_CY6_FUNGAL_2"/>
    <property type="match status" value="1"/>
</dbReference>
<reference evidence="11" key="1">
    <citation type="submission" date="2016-12" db="EMBL/GenBank/DDBJ databases">
        <title>The genomes of Aspergillus section Nigri reveals drivers in fungal speciation.</title>
        <authorList>
            <consortium name="DOE Joint Genome Institute"/>
            <person name="Vesth T.C."/>
            <person name="Nybo J."/>
            <person name="Theobald S."/>
            <person name="Brandl J."/>
            <person name="Frisvad J.C."/>
            <person name="Nielsen K.F."/>
            <person name="Lyhne E.K."/>
            <person name="Kogle M.E."/>
            <person name="Kuo A."/>
            <person name="Riley R."/>
            <person name="Clum A."/>
            <person name="Nolan M."/>
            <person name="Lipzen A."/>
            <person name="Salamov A."/>
            <person name="Henrissat B."/>
            <person name="Wiebenga A."/>
            <person name="De vries R.P."/>
            <person name="Grigoriev I.V."/>
            <person name="Mortensen U.H."/>
            <person name="Andersen M.R."/>
            <person name="Baker S.E."/>
        </authorList>
    </citation>
    <scope>NUCLEOTIDE SEQUENCE</scope>
    <source>
        <strain evidence="11">IBT 28561</strain>
    </source>
</reference>
<dbReference type="InterPro" id="IPR036236">
    <property type="entry name" value="Znf_C2H2_sf"/>
</dbReference>
<dbReference type="PROSITE" id="PS50157">
    <property type="entry name" value="ZINC_FINGER_C2H2_2"/>
    <property type="match status" value="2"/>
</dbReference>
<evidence type="ECO:0000256" key="1">
    <source>
        <dbReference type="ARBA" id="ARBA00022723"/>
    </source>
</evidence>
<keyword evidence="2" id="KW-0862">Zinc</keyword>
<keyword evidence="12" id="KW-1185">Reference proteome</keyword>
<feature type="region of interest" description="Disordered" evidence="8">
    <location>
        <begin position="126"/>
        <end position="147"/>
    </location>
</feature>
<dbReference type="OrthoDB" id="10261408at2759"/>
<dbReference type="VEuPathDB" id="FungiDB:P168DRAFT_234984"/>
<dbReference type="InterPro" id="IPR001138">
    <property type="entry name" value="Zn2Cys6_DnaBD"/>
</dbReference>
<keyword evidence="1" id="KW-0479">Metal-binding</keyword>
<sequence length="397" mass="45762">MEGLASEAEFVQRPTDPPTSDAFRCQFPGCNARYRHKEHLNRHERSKHIAQQAFICSECGREFQRSDTLRRHIRKQHKTTELLTPARRACAGCHTGKTRCEGGVPCEECVRRKIQCSSRDHACIEEEQQTRSSTPPSPSLSHVQSESYHPDRRKQWIDRYFETFHPCWPFIHRGSFNMRHETPLLLQSMTAIGMWTSREQSAQSAAVELHDKLDVAIRDQRDKWDATEVESACSACFWPIATYQAILLHIIFSVIIKAGEVIPLDLKTPISASDLTLLDSLVASCRRLGMFYYPNMLAKYTEADLPSFVWVGIEEVKRFNIALYKLSRRLCSSTLENMPLLHADELQFPLPVNEPLWNSVKRDEWEANTKEENTVSLKDDCQAKWISRFADILQPLL</sequence>
<dbReference type="PROSITE" id="PS00463">
    <property type="entry name" value="ZN2_CY6_FUNGAL_1"/>
    <property type="match status" value="1"/>
</dbReference>
<evidence type="ECO:0000256" key="4">
    <source>
        <dbReference type="ARBA" id="ARBA00023125"/>
    </source>
</evidence>
<dbReference type="PANTHER" id="PTHR47660">
    <property type="entry name" value="TRANSCRIPTION FACTOR WITH C2H2 AND ZN(2)-CYS(6) DNA BINDING DOMAIN (EUROFUNG)-RELATED-RELATED"/>
    <property type="match status" value="1"/>
</dbReference>
<evidence type="ECO:0000256" key="3">
    <source>
        <dbReference type="ARBA" id="ARBA00023015"/>
    </source>
</evidence>
<evidence type="ECO:0000256" key="8">
    <source>
        <dbReference type="SAM" id="MobiDB-lite"/>
    </source>
</evidence>
<accession>A0A2I1D5J0</accession>
<dbReference type="EMBL" id="MSFM01000005">
    <property type="protein sequence ID" value="PKY05141.1"/>
    <property type="molecule type" value="Genomic_DNA"/>
</dbReference>
<dbReference type="CDD" id="cd00067">
    <property type="entry name" value="GAL4"/>
    <property type="match status" value="1"/>
</dbReference>
<dbReference type="SMART" id="SM00355">
    <property type="entry name" value="ZnF_C2H2"/>
    <property type="match status" value="2"/>
</dbReference>
<dbReference type="InterPro" id="IPR036864">
    <property type="entry name" value="Zn2-C6_fun-type_DNA-bd_sf"/>
</dbReference>
<evidence type="ECO:0000256" key="5">
    <source>
        <dbReference type="ARBA" id="ARBA00023163"/>
    </source>
</evidence>
<evidence type="ECO:0000313" key="12">
    <source>
        <dbReference type="Proteomes" id="UP000234254"/>
    </source>
</evidence>
<dbReference type="Gene3D" id="4.10.240.10">
    <property type="entry name" value="Zn(2)-C6 fungal-type DNA-binding domain"/>
    <property type="match status" value="1"/>
</dbReference>
<keyword evidence="4" id="KW-0238">DNA-binding</keyword>
<dbReference type="InterPro" id="IPR007219">
    <property type="entry name" value="XnlR_reg_dom"/>
</dbReference>
<evidence type="ECO:0000259" key="9">
    <source>
        <dbReference type="PROSITE" id="PS50048"/>
    </source>
</evidence>
<dbReference type="GO" id="GO:0003677">
    <property type="term" value="F:DNA binding"/>
    <property type="evidence" value="ECO:0007669"/>
    <property type="project" value="UniProtKB-KW"/>
</dbReference>
<keyword evidence="6" id="KW-0539">Nucleus</keyword>
<dbReference type="Proteomes" id="UP000234254">
    <property type="component" value="Unassembled WGS sequence"/>
</dbReference>
<gene>
    <name evidence="11" type="ORF">P168DRAFT_234984</name>
</gene>
<feature type="domain" description="C2H2-type" evidence="10">
    <location>
        <begin position="23"/>
        <end position="53"/>
    </location>
</feature>
<proteinExistence type="predicted"/>
<dbReference type="Gene3D" id="3.30.160.60">
    <property type="entry name" value="Classic Zinc Finger"/>
    <property type="match status" value="2"/>
</dbReference>
<dbReference type="Pfam" id="PF04082">
    <property type="entry name" value="Fungal_trans"/>
    <property type="match status" value="1"/>
</dbReference>
<comment type="caution">
    <text evidence="11">The sequence shown here is derived from an EMBL/GenBank/DDBJ whole genome shotgun (WGS) entry which is preliminary data.</text>
</comment>
<evidence type="ECO:0000313" key="11">
    <source>
        <dbReference type="EMBL" id="PKY05141.1"/>
    </source>
</evidence>
<dbReference type="RefSeq" id="XP_024693735.1">
    <property type="nucleotide sequence ID" value="XM_024833438.1"/>
</dbReference>
<evidence type="ECO:0000256" key="2">
    <source>
        <dbReference type="ARBA" id="ARBA00022833"/>
    </source>
</evidence>
<dbReference type="GO" id="GO:0000981">
    <property type="term" value="F:DNA-binding transcription factor activity, RNA polymerase II-specific"/>
    <property type="evidence" value="ECO:0007669"/>
    <property type="project" value="InterPro"/>
</dbReference>
<dbReference type="SUPFAM" id="SSF57667">
    <property type="entry name" value="beta-beta-alpha zinc fingers"/>
    <property type="match status" value="1"/>
</dbReference>
<dbReference type="SUPFAM" id="SSF57701">
    <property type="entry name" value="Zn2/Cys6 DNA-binding domain"/>
    <property type="match status" value="1"/>
</dbReference>
<evidence type="ECO:0000256" key="7">
    <source>
        <dbReference type="PROSITE-ProRule" id="PRU00042"/>
    </source>
</evidence>
<dbReference type="AlphaFoldDB" id="A0A2I1D5J0"/>
<feature type="domain" description="Zn(2)-C6 fungal-type" evidence="9">
    <location>
        <begin position="89"/>
        <end position="118"/>
    </location>
</feature>
<dbReference type="GO" id="GO:0006351">
    <property type="term" value="P:DNA-templated transcription"/>
    <property type="evidence" value="ECO:0007669"/>
    <property type="project" value="InterPro"/>
</dbReference>
<keyword evidence="3" id="KW-0805">Transcription regulation</keyword>
<dbReference type="CDD" id="cd12148">
    <property type="entry name" value="fungal_TF_MHR"/>
    <property type="match status" value="1"/>
</dbReference>
<dbReference type="Pfam" id="PF00096">
    <property type="entry name" value="zf-C2H2"/>
    <property type="match status" value="1"/>
</dbReference>
<dbReference type="PROSITE" id="PS00028">
    <property type="entry name" value="ZINC_FINGER_C2H2_1"/>
    <property type="match status" value="1"/>
</dbReference>
<keyword evidence="7" id="KW-0863">Zinc-finger</keyword>
<protein>
    <submittedName>
        <fullName evidence="11">C2H2 type zinc finger domain protein</fullName>
    </submittedName>
</protein>
<dbReference type="GeneID" id="36540962"/>
<organism evidence="11 12">
    <name type="scientific">Aspergillus campestris (strain IBT 28561)</name>
    <dbReference type="NCBI Taxonomy" id="1392248"/>
    <lineage>
        <taxon>Eukaryota</taxon>
        <taxon>Fungi</taxon>
        <taxon>Dikarya</taxon>
        <taxon>Ascomycota</taxon>
        <taxon>Pezizomycotina</taxon>
        <taxon>Eurotiomycetes</taxon>
        <taxon>Eurotiomycetidae</taxon>
        <taxon>Eurotiales</taxon>
        <taxon>Aspergillaceae</taxon>
        <taxon>Aspergillus</taxon>
        <taxon>Aspergillus subgen. Circumdati</taxon>
    </lineage>
</organism>
<dbReference type="InterPro" id="IPR013087">
    <property type="entry name" value="Znf_C2H2_type"/>
</dbReference>
<feature type="domain" description="C2H2-type" evidence="10">
    <location>
        <begin position="54"/>
        <end position="82"/>
    </location>
</feature>
<name>A0A2I1D5J0_ASPC2</name>
<keyword evidence="5" id="KW-0804">Transcription</keyword>